<dbReference type="RefSeq" id="XP_042195790.1">
    <property type="nucleotide sequence ID" value="XM_042339856.1"/>
</dbReference>
<feature type="domain" description="Rho-GAP" evidence="3">
    <location>
        <begin position="23"/>
        <end position="211"/>
    </location>
</feature>
<dbReference type="Pfam" id="PF26116">
    <property type="entry name" value="FAM13A"/>
    <property type="match status" value="1"/>
</dbReference>
<dbReference type="InterPro" id="IPR059029">
    <property type="entry name" value="FAM13A_dom"/>
</dbReference>
<name>A0A4W3H9C8_CALMI</name>
<feature type="region of interest" description="Disordered" evidence="2">
    <location>
        <begin position="405"/>
        <end position="444"/>
    </location>
</feature>
<dbReference type="PANTHER" id="PTHR15904:SF16">
    <property type="entry name" value="PROTEIN FAM13B"/>
    <property type="match status" value="1"/>
</dbReference>
<reference evidence="5" key="2">
    <citation type="journal article" date="2007" name="PLoS Biol.">
        <title>Survey sequencing and comparative analysis of the elephant shark (Callorhinchus milii) genome.</title>
        <authorList>
            <person name="Venkatesh B."/>
            <person name="Kirkness E.F."/>
            <person name="Loh Y.H."/>
            <person name="Halpern A.L."/>
            <person name="Lee A.P."/>
            <person name="Johnson J."/>
            <person name="Dandona N."/>
            <person name="Viswanathan L.D."/>
            <person name="Tay A."/>
            <person name="Venter J.C."/>
            <person name="Strausberg R.L."/>
            <person name="Brenner S."/>
        </authorList>
    </citation>
    <scope>NUCLEOTIDE SEQUENCE [LARGE SCALE GENOMIC DNA]</scope>
</reference>
<dbReference type="InterPro" id="IPR039102">
    <property type="entry name" value="FAM13"/>
</dbReference>
<dbReference type="CTD" id="51306"/>
<dbReference type="Proteomes" id="UP000314986">
    <property type="component" value="Unassembled WGS sequence"/>
</dbReference>
<reference evidence="4" key="4">
    <citation type="submission" date="2025-08" db="UniProtKB">
        <authorList>
            <consortium name="Ensembl"/>
        </authorList>
    </citation>
    <scope>IDENTIFICATION</scope>
</reference>
<gene>
    <name evidence="4" type="primary">fam13b</name>
</gene>
<reference evidence="5" key="3">
    <citation type="journal article" date="2014" name="Nature">
        <title>Elephant shark genome provides unique insights into gnathostome evolution.</title>
        <authorList>
            <consortium name="International Elephant Shark Genome Sequencing Consortium"/>
            <person name="Venkatesh B."/>
            <person name="Lee A.P."/>
            <person name="Ravi V."/>
            <person name="Maurya A.K."/>
            <person name="Lian M.M."/>
            <person name="Swann J.B."/>
            <person name="Ohta Y."/>
            <person name="Flajnik M.F."/>
            <person name="Sutoh Y."/>
            <person name="Kasahara M."/>
            <person name="Hoon S."/>
            <person name="Gangu V."/>
            <person name="Roy S.W."/>
            <person name="Irimia M."/>
            <person name="Korzh V."/>
            <person name="Kondrychyn I."/>
            <person name="Lim Z.W."/>
            <person name="Tay B.H."/>
            <person name="Tohari S."/>
            <person name="Kong K.W."/>
            <person name="Ho S."/>
            <person name="Lorente-Galdos B."/>
            <person name="Quilez J."/>
            <person name="Marques-Bonet T."/>
            <person name="Raney B.J."/>
            <person name="Ingham P.W."/>
            <person name="Tay A."/>
            <person name="Hillier L.W."/>
            <person name="Minx P."/>
            <person name="Boehm T."/>
            <person name="Wilson R.K."/>
            <person name="Brenner S."/>
            <person name="Warren W.C."/>
        </authorList>
    </citation>
    <scope>NUCLEOTIDE SEQUENCE [LARGE SCALE GENOMIC DNA]</scope>
</reference>
<comment type="similarity">
    <text evidence="1">Belongs to the FAM13 family.</text>
</comment>
<dbReference type="InterPro" id="IPR008936">
    <property type="entry name" value="Rho_GTPase_activation_prot"/>
</dbReference>
<evidence type="ECO:0000256" key="1">
    <source>
        <dbReference type="ARBA" id="ARBA00007549"/>
    </source>
</evidence>
<reference evidence="5" key="1">
    <citation type="journal article" date="2006" name="Science">
        <title>Ancient noncoding elements conserved in the human genome.</title>
        <authorList>
            <person name="Venkatesh B."/>
            <person name="Kirkness E.F."/>
            <person name="Loh Y.H."/>
            <person name="Halpern A.L."/>
            <person name="Lee A.P."/>
            <person name="Johnson J."/>
            <person name="Dandona N."/>
            <person name="Viswanathan L.D."/>
            <person name="Tay A."/>
            <person name="Venter J.C."/>
            <person name="Strausberg R.L."/>
            <person name="Brenner S."/>
        </authorList>
    </citation>
    <scope>NUCLEOTIDE SEQUENCE [LARGE SCALE GENOMIC DNA]</scope>
</reference>
<keyword evidence="5" id="KW-1185">Reference proteome</keyword>
<organism evidence="4 5">
    <name type="scientific">Callorhinchus milii</name>
    <name type="common">Ghost shark</name>
    <dbReference type="NCBI Taxonomy" id="7868"/>
    <lineage>
        <taxon>Eukaryota</taxon>
        <taxon>Metazoa</taxon>
        <taxon>Chordata</taxon>
        <taxon>Craniata</taxon>
        <taxon>Vertebrata</taxon>
        <taxon>Chondrichthyes</taxon>
        <taxon>Holocephali</taxon>
        <taxon>Chimaeriformes</taxon>
        <taxon>Callorhinchidae</taxon>
        <taxon>Callorhinchus</taxon>
    </lineage>
</organism>
<dbReference type="GeneTree" id="ENSGT00950000183033"/>
<feature type="region of interest" description="Disordered" evidence="2">
    <location>
        <begin position="566"/>
        <end position="590"/>
    </location>
</feature>
<dbReference type="SMART" id="SM00324">
    <property type="entry name" value="RhoGAP"/>
    <property type="match status" value="1"/>
</dbReference>
<dbReference type="GeneID" id="103183754"/>
<sequence length="949" mass="108693">MRKSFSPSLSNSNSLTTNKIFGVPLNELQQQGHPGNGVPYIVKHIVEYLEEYGVEQEGLFKVNGSAEMVEWLRQKYDSGEEVDLVKEADVSSAVSLLRLFLQELPEAVIPASLHTHLMQLYQDNSIEDDFGRKLKCFLQQLPAVNYNLLKFLCRFLVKVTSQKEEKWTASSLAAVFGLDVFHIYTDVEDMKEQEAASNIMSELLENYNEFFGTEEFLSTDISNSFHVEVTKSCEQVEKIEQTDVLPEDCEETLYKKMGTEHLEITKNITEPDNIVLSASAPVSPSNRVPANTQILERTIRAVVEQHLFDLQSNIDQNFKPSQFSTSSNDLVQYSGCDVERPRKTNDLVEENTNIDVSKVTFLEDLQHTDSLEGKDEQPSLHIPTLEALNNDSYLDAGNVVKNVSLPKDPLLNTSKESLDNGPIVDEENNIKAERQESSSDSETDIDFKSTLGFATGVYDLNANTESDVPARRSVSFRADKVRPEIAPLDLKKVAETCDWEDPVPAFKSWQDEYEHELGEAQLSPQAGRLTSHPLEEDPQPMLCRRYLNFGHSQRFLREPDSLISLKGPTSFRPRRSSFDSKDEEKEEQTRLQLTKKLQSIKKKIKLYEDQFEKERKYKPSHSDKAANPKVLKWMNELVKLRKQMKEAKSRTIEKDLEILPQARPRSNTLPKSFGSCLEHERGDAHHRETPGKEAKPSMEATLEAILNRLKEKRAEEDWPEDIKEMRQNHLAAEKVALQKSLLYFESIHGRPVTREQRQLVKPLYDRYRLVKQILTKANLIPIIGSPSTKRRGQTLQPIIEGETAHFFEEIKEEDEEEDDCNMTASFADTLKLGCHTRTFLDQLESEHDTIEHSGEETSAKLNLDLGASSIHAASMPELLEQLWKARADKKKLRKALREFEGEFYRQNGRNVQKEDRTPMIEEYREYKHIKARCRLLEVLISKQDSAKSI</sequence>
<evidence type="ECO:0000313" key="5">
    <source>
        <dbReference type="Proteomes" id="UP000314986"/>
    </source>
</evidence>
<dbReference type="AlphaFoldDB" id="A0A4W3H9C8"/>
<dbReference type="Ensembl" id="ENSCMIT00000013775.1">
    <property type="protein sequence ID" value="ENSCMIP00000013478.1"/>
    <property type="gene ID" value="ENSCMIG00000006738.1"/>
</dbReference>
<dbReference type="Pfam" id="PF00620">
    <property type="entry name" value="RhoGAP"/>
    <property type="match status" value="1"/>
</dbReference>
<accession>A0A4W3H9C8</accession>
<dbReference type="InterPro" id="IPR000198">
    <property type="entry name" value="RhoGAP_dom"/>
</dbReference>
<protein>
    <submittedName>
        <fullName evidence="4">Family with sequence similarity 13 member B</fullName>
    </submittedName>
</protein>
<reference evidence="4" key="5">
    <citation type="submission" date="2025-09" db="UniProtKB">
        <authorList>
            <consortium name="Ensembl"/>
        </authorList>
    </citation>
    <scope>IDENTIFICATION</scope>
</reference>
<proteinExistence type="inferred from homology"/>
<evidence type="ECO:0000256" key="2">
    <source>
        <dbReference type="SAM" id="MobiDB-lite"/>
    </source>
</evidence>
<dbReference type="SUPFAM" id="SSF48350">
    <property type="entry name" value="GTPase activation domain, GAP"/>
    <property type="match status" value="1"/>
</dbReference>
<dbReference type="PROSITE" id="PS50238">
    <property type="entry name" value="RHOGAP"/>
    <property type="match status" value="1"/>
</dbReference>
<evidence type="ECO:0000313" key="4">
    <source>
        <dbReference type="Ensembl" id="ENSCMIP00000013478.1"/>
    </source>
</evidence>
<dbReference type="GO" id="GO:0007165">
    <property type="term" value="P:signal transduction"/>
    <property type="evidence" value="ECO:0007669"/>
    <property type="project" value="InterPro"/>
</dbReference>
<evidence type="ECO:0000259" key="3">
    <source>
        <dbReference type="PROSITE" id="PS50238"/>
    </source>
</evidence>
<dbReference type="PANTHER" id="PTHR15904">
    <property type="entry name" value="FAM13"/>
    <property type="match status" value="1"/>
</dbReference>
<feature type="compositionally biased region" description="Basic and acidic residues" evidence="2">
    <location>
        <begin position="576"/>
        <end position="589"/>
    </location>
</feature>
<feature type="compositionally biased region" description="Basic and acidic residues" evidence="2">
    <location>
        <begin position="428"/>
        <end position="437"/>
    </location>
</feature>
<dbReference type="Gene3D" id="1.10.555.10">
    <property type="entry name" value="Rho GTPase activation protein"/>
    <property type="match status" value="1"/>
</dbReference>